<keyword evidence="2" id="KW-1185">Reference proteome</keyword>
<dbReference type="Pfam" id="PF12101">
    <property type="entry name" value="DUF3577"/>
    <property type="match status" value="1"/>
</dbReference>
<evidence type="ECO:0008006" key="3">
    <source>
        <dbReference type="Google" id="ProtNLM"/>
    </source>
</evidence>
<sequence>MSYDNKTKYFDLHLNGIGYVNKVREVTPEQGSPFWSVELAALHGPADKVRHTYFDCIVAGEEAKDLVPQLQFLVEAGARVLAGFLLSDLKPAPFLYNQGQHAGEPGVRLKTRLLRFDWIKVDGQPFLKPHKAAS</sequence>
<dbReference type="AlphaFoldDB" id="A0A2N5Y4L2"/>
<dbReference type="InterPro" id="IPR021960">
    <property type="entry name" value="DUF3577"/>
</dbReference>
<proteinExistence type="predicted"/>
<evidence type="ECO:0000313" key="1">
    <source>
        <dbReference type="EMBL" id="PLW83318.1"/>
    </source>
</evidence>
<dbReference type="Proteomes" id="UP000234845">
    <property type="component" value="Unassembled WGS sequence"/>
</dbReference>
<protein>
    <recommendedName>
        <fullName evidence="3">DUF3577 domain-containing protein</fullName>
    </recommendedName>
</protein>
<reference evidence="2" key="1">
    <citation type="submission" date="2017-11" db="EMBL/GenBank/DDBJ databases">
        <title>The draft genome sequence of Chromatocurvus sp. F02.</title>
        <authorList>
            <person name="Du Z.-J."/>
            <person name="Chang Y.-Q."/>
        </authorList>
    </citation>
    <scope>NUCLEOTIDE SEQUENCE [LARGE SCALE GENOMIC DNA]</scope>
    <source>
        <strain evidence="2">F02</strain>
    </source>
</reference>
<organism evidence="1 2">
    <name type="scientific">Kineobactrum sediminis</name>
    <dbReference type="NCBI Taxonomy" id="1905677"/>
    <lineage>
        <taxon>Bacteria</taxon>
        <taxon>Pseudomonadati</taxon>
        <taxon>Pseudomonadota</taxon>
        <taxon>Gammaproteobacteria</taxon>
        <taxon>Cellvibrionales</taxon>
        <taxon>Halieaceae</taxon>
        <taxon>Kineobactrum</taxon>
    </lineage>
</organism>
<name>A0A2N5Y4L2_9GAMM</name>
<dbReference type="EMBL" id="PKLZ01000003">
    <property type="protein sequence ID" value="PLW83318.1"/>
    <property type="molecule type" value="Genomic_DNA"/>
</dbReference>
<dbReference type="RefSeq" id="WP_101520918.1">
    <property type="nucleotide sequence ID" value="NZ_PKLZ01000003.1"/>
</dbReference>
<dbReference type="OrthoDB" id="6402776at2"/>
<accession>A0A2N5Y4L2</accession>
<evidence type="ECO:0000313" key="2">
    <source>
        <dbReference type="Proteomes" id="UP000234845"/>
    </source>
</evidence>
<gene>
    <name evidence="1" type="ORF">CWI75_07925</name>
</gene>
<comment type="caution">
    <text evidence="1">The sequence shown here is derived from an EMBL/GenBank/DDBJ whole genome shotgun (WGS) entry which is preliminary data.</text>
</comment>